<gene>
    <name evidence="2" type="ORF">LLE72_016090</name>
</gene>
<evidence type="ECO:0000313" key="2">
    <source>
        <dbReference type="EMBL" id="MEC3889225.1"/>
    </source>
</evidence>
<comment type="caution">
    <text evidence="2">The sequence shown here is derived from an EMBL/GenBank/DDBJ whole genome shotgun (WGS) entry which is preliminary data.</text>
</comment>
<dbReference type="AlphaFoldDB" id="A0AAJ2X5P2"/>
<reference evidence="2" key="1">
    <citation type="submission" date="2021-10" db="EMBL/GenBank/DDBJ databases">
        <authorList>
            <person name="Hussein R."/>
            <person name="Harrison J."/>
            <person name="Studholme D.J."/>
            <person name="Vicente J."/>
            <person name="Grant M."/>
        </authorList>
    </citation>
    <scope>NUCLEOTIDE SEQUENCE</scope>
    <source>
        <strain evidence="2">NCPPB 2970</strain>
    </source>
</reference>
<organism evidence="2 3">
    <name type="scientific">Xanthomonas campestris pv. papavericola</name>
    <dbReference type="NCBI Taxonomy" id="487881"/>
    <lineage>
        <taxon>Bacteria</taxon>
        <taxon>Pseudomonadati</taxon>
        <taxon>Pseudomonadota</taxon>
        <taxon>Gammaproteobacteria</taxon>
        <taxon>Lysobacterales</taxon>
        <taxon>Lysobacteraceae</taxon>
        <taxon>Xanthomonas</taxon>
    </lineage>
</organism>
<dbReference type="InterPro" id="IPR021381">
    <property type="entry name" value="DUF3011"/>
</dbReference>
<dbReference type="RefSeq" id="WP_014507405.1">
    <property type="nucleotide sequence ID" value="NZ_JAJFNJ020000003.1"/>
</dbReference>
<name>A0AAJ2X5P2_XANCA</name>
<reference evidence="2" key="2">
    <citation type="submission" date="2024-01" db="EMBL/GenBank/DDBJ databases">
        <title>Long-read genome sequencing of X. campestris pv. papavericola.</title>
        <authorList>
            <person name="Hussain R.M.F."/>
            <person name="Greer S."/>
            <person name="Harrison J."/>
            <person name="Grant M."/>
            <person name="Vicente J."/>
            <person name="Studholme D.J."/>
        </authorList>
    </citation>
    <scope>NUCLEOTIDE SEQUENCE</scope>
    <source>
        <strain evidence="2">NCPPB 2970</strain>
    </source>
</reference>
<keyword evidence="1" id="KW-0732">Signal</keyword>
<evidence type="ECO:0000313" key="3">
    <source>
        <dbReference type="Proteomes" id="UP001297361"/>
    </source>
</evidence>
<sequence length="228" mass="25492">MKWLIGLCGLWGLPLLMLADVQAAERGSGVVRCESKDMARVHCDMDTEHGVQLVRQLSETSCIRGSEWDIERDGVWVEQGCRAEFASARVLAAPQMRRVVRCDSNGSKVACPVILRGAPVRLLRQRSVWPCKEGRSWGTRRNEIWVSRGCDGEFEVGAEDGSGFVDMPRTLTCESKSRSRRMCGVSVERSVRLRKQISGSPCVEGQTWGWSRDGVWVNDGCRAEFIVD</sequence>
<accession>A0AAJ2X5P2</accession>
<proteinExistence type="predicted"/>
<evidence type="ECO:0000256" key="1">
    <source>
        <dbReference type="SAM" id="SignalP"/>
    </source>
</evidence>
<dbReference type="Pfam" id="PF11218">
    <property type="entry name" value="DUF3011"/>
    <property type="match status" value="1"/>
</dbReference>
<feature type="signal peptide" evidence="1">
    <location>
        <begin position="1"/>
        <end position="19"/>
    </location>
</feature>
<feature type="chain" id="PRO_5042584912" evidence="1">
    <location>
        <begin position="20"/>
        <end position="228"/>
    </location>
</feature>
<dbReference type="EMBL" id="JAJFNJ020000003">
    <property type="protein sequence ID" value="MEC3889225.1"/>
    <property type="molecule type" value="Genomic_DNA"/>
</dbReference>
<dbReference type="Proteomes" id="UP001297361">
    <property type="component" value="Unassembled WGS sequence"/>
</dbReference>
<protein>
    <submittedName>
        <fullName evidence="2">DUF3011 domain-containing protein</fullName>
    </submittedName>
</protein>
<dbReference type="GeneID" id="58013836"/>